<dbReference type="InterPro" id="IPR018306">
    <property type="entry name" value="Phage_T5_Orf172_DNA-bd"/>
</dbReference>
<sequence length="540" mass="60706">MNLGDFDKKSASMLSKSDPVVDGLAALTVSELQKATKSVHPTPPNSPSPAKLSDNCKESDKDKRHSEVKDGGASGADSSVLLTPPPSPPRSTSKSTSDGQLAEDTAKIDHDALKTLLSLDNGRCGCLTKLKKPCKNPIAEGKKAKIDYLIESMLTSTSSSLELQDKLEKLAKLVHCRYHDHGASMQSRVEQWITAFPDGDPATKPRLSLERQVTKALDGVSTKCIGKTKAQKDCSREIGGQKVQNCTSTINQIVYSVTYQENADEIDYLVRVFEHNRLCYFHDKQPFKHVELWKSRVMEIHRTWLAERAKLADDATPSAPQNRLVSMPRHLRQSPLNLNMNPAEYWPVAYDVSPFSIIERSDRLNDSELAYKEIGAQARSCLDVKAGDLKPGYVYLYEVEGNKGFIKIGYTCRTTAERHEEWSFACNRAAKLLYPDSPNPQKVPNARRVEALCHAELHHRRLRIYCTGCLKQHIEWFEIAPVDAIAVIQKWSKWIASNPYEEMKLRGGSKWVLKTEETKRLKDIKTFLKDISPPVNQPRH</sequence>
<feature type="domain" description="Bacteriophage T5 Orf172 DNA-binding" evidence="2">
    <location>
        <begin position="400"/>
        <end position="491"/>
    </location>
</feature>
<dbReference type="SMART" id="SM00974">
    <property type="entry name" value="T5orf172"/>
    <property type="match status" value="1"/>
</dbReference>
<feature type="compositionally biased region" description="Basic and acidic residues" evidence="1">
    <location>
        <begin position="54"/>
        <end position="70"/>
    </location>
</feature>
<reference evidence="3" key="1">
    <citation type="journal article" date="2015" name="Genome Announc.">
        <title>Draft Genome Sequence of the Pathogenic Filamentous Fungus Aspergillus udagawae Strain IFM 46973T.</title>
        <authorList>
            <person name="Kusuya Y."/>
            <person name="Takahashi-Nakaguchi A."/>
            <person name="Takahashi H."/>
            <person name="Yaguchi T."/>
        </authorList>
    </citation>
    <scope>NUCLEOTIDE SEQUENCE</scope>
    <source>
        <strain evidence="3">IFM 46973</strain>
    </source>
</reference>
<dbReference type="AlphaFoldDB" id="A0A8E0QW16"/>
<dbReference type="Pfam" id="PF10544">
    <property type="entry name" value="T5orf172"/>
    <property type="match status" value="1"/>
</dbReference>
<organism evidence="3 4">
    <name type="scientific">Aspergillus udagawae</name>
    <dbReference type="NCBI Taxonomy" id="91492"/>
    <lineage>
        <taxon>Eukaryota</taxon>
        <taxon>Fungi</taxon>
        <taxon>Dikarya</taxon>
        <taxon>Ascomycota</taxon>
        <taxon>Pezizomycotina</taxon>
        <taxon>Eurotiomycetes</taxon>
        <taxon>Eurotiomycetidae</taxon>
        <taxon>Eurotiales</taxon>
        <taxon>Aspergillaceae</taxon>
        <taxon>Aspergillus</taxon>
        <taxon>Aspergillus subgen. Fumigati</taxon>
    </lineage>
</organism>
<evidence type="ECO:0000313" key="3">
    <source>
        <dbReference type="EMBL" id="GIC92522.1"/>
    </source>
</evidence>
<reference evidence="3" key="2">
    <citation type="submission" date="2021-01" db="EMBL/GenBank/DDBJ databases">
        <title>Pan-genome distribution and transcriptional activeness of fungal secondary metabolism genes in Aspergillus section Fumigati.</title>
        <authorList>
            <person name="Takahashi H."/>
            <person name="Umemura M."/>
            <person name="Ninomiya A."/>
            <person name="Kusuya Y."/>
            <person name="Urayama S."/>
            <person name="Shimizu M."/>
            <person name="Watanabe A."/>
            <person name="Kamei K."/>
            <person name="Yaguchi T."/>
            <person name="Hagiwara D."/>
        </authorList>
    </citation>
    <scope>NUCLEOTIDE SEQUENCE</scope>
    <source>
        <strain evidence="3">IFM 46973</strain>
    </source>
</reference>
<evidence type="ECO:0000313" key="4">
    <source>
        <dbReference type="Proteomes" id="UP000036893"/>
    </source>
</evidence>
<evidence type="ECO:0000259" key="2">
    <source>
        <dbReference type="SMART" id="SM00974"/>
    </source>
</evidence>
<accession>A0A8E0QW16</accession>
<dbReference type="InterPro" id="IPR053006">
    <property type="entry name" value="Meiosis_regulatory"/>
</dbReference>
<dbReference type="RefSeq" id="XP_043149788.1">
    <property type="nucleotide sequence ID" value="XM_043293853.1"/>
</dbReference>
<feature type="region of interest" description="Disordered" evidence="1">
    <location>
        <begin position="33"/>
        <end position="101"/>
    </location>
</feature>
<gene>
    <name evidence="3" type="ORF">Aud_008988</name>
</gene>
<protein>
    <recommendedName>
        <fullName evidence="2">Bacteriophage T5 Orf172 DNA-binding domain-containing protein</fullName>
    </recommendedName>
</protein>
<comment type="caution">
    <text evidence="3">The sequence shown here is derived from an EMBL/GenBank/DDBJ whole genome shotgun (WGS) entry which is preliminary data.</text>
</comment>
<evidence type="ECO:0000256" key="1">
    <source>
        <dbReference type="SAM" id="MobiDB-lite"/>
    </source>
</evidence>
<name>A0A8E0QW16_9EURO</name>
<proteinExistence type="predicted"/>
<dbReference type="Proteomes" id="UP000036893">
    <property type="component" value="Unassembled WGS sequence"/>
</dbReference>
<dbReference type="GeneID" id="66996465"/>
<dbReference type="PANTHER" id="PTHR28094:SF1">
    <property type="entry name" value="MEIOTICALLY UP-REGULATED GENE 113 PROTEIN"/>
    <property type="match status" value="1"/>
</dbReference>
<dbReference type="PANTHER" id="PTHR28094">
    <property type="entry name" value="MEIOTICALLY UP-REGULATED GENE 113 PROTEIN"/>
    <property type="match status" value="1"/>
</dbReference>
<dbReference type="EMBL" id="BBXM02000007">
    <property type="protein sequence ID" value="GIC92522.1"/>
    <property type="molecule type" value="Genomic_DNA"/>
</dbReference>